<dbReference type="Proteomes" id="UP000317422">
    <property type="component" value="Unassembled WGS sequence"/>
</dbReference>
<protein>
    <recommendedName>
        <fullName evidence="15">UvrABC system protein A</fullName>
    </recommendedName>
    <alternativeName>
        <fullName evidence="16">Excinuclease ABC subunit A</fullName>
    </alternativeName>
</protein>
<evidence type="ECO:0000256" key="11">
    <source>
        <dbReference type="ARBA" id="ARBA00022881"/>
    </source>
</evidence>
<evidence type="ECO:0000256" key="2">
    <source>
        <dbReference type="ARBA" id="ARBA00022490"/>
    </source>
</evidence>
<dbReference type="AlphaFoldDB" id="A0A543N7H3"/>
<comment type="caution">
    <text evidence="18">The sequence shown here is derived from an EMBL/GenBank/DDBJ whole genome shotgun (WGS) entry which is preliminary data.</text>
</comment>
<comment type="similarity">
    <text evidence="14">Belongs to the ABC transporter superfamily. UvrA family.</text>
</comment>
<evidence type="ECO:0000313" key="19">
    <source>
        <dbReference type="Proteomes" id="UP000317422"/>
    </source>
</evidence>
<keyword evidence="5" id="KW-0547">Nucleotide-binding</keyword>
<reference evidence="18 19" key="1">
    <citation type="submission" date="2019-06" db="EMBL/GenBank/DDBJ databases">
        <title>Sequencing the genomes of 1000 actinobacteria strains.</title>
        <authorList>
            <person name="Klenk H.-P."/>
        </authorList>
    </citation>
    <scope>NUCLEOTIDE SEQUENCE [LARGE SCALE GENOMIC DNA]</scope>
    <source>
        <strain evidence="18 19">DSM 45015</strain>
    </source>
</reference>
<dbReference type="GO" id="GO:0006281">
    <property type="term" value="P:DNA repair"/>
    <property type="evidence" value="ECO:0007669"/>
    <property type="project" value="UniProtKB-KW"/>
</dbReference>
<evidence type="ECO:0000259" key="17">
    <source>
        <dbReference type="PROSITE" id="PS50893"/>
    </source>
</evidence>
<keyword evidence="10" id="KW-0067">ATP-binding</keyword>
<keyword evidence="19" id="KW-1185">Reference proteome</keyword>
<keyword evidence="2" id="KW-0963">Cytoplasm</keyword>
<dbReference type="RefSeq" id="WP_141926173.1">
    <property type="nucleotide sequence ID" value="NZ_VFQC01000003.1"/>
</dbReference>
<dbReference type="Gene3D" id="1.10.8.280">
    <property type="entry name" value="ABC transporter ATPase domain-like"/>
    <property type="match status" value="1"/>
</dbReference>
<evidence type="ECO:0000256" key="13">
    <source>
        <dbReference type="ARBA" id="ARBA00023204"/>
    </source>
</evidence>
<dbReference type="InterPro" id="IPR027417">
    <property type="entry name" value="P-loop_NTPase"/>
</dbReference>
<evidence type="ECO:0000313" key="18">
    <source>
        <dbReference type="EMBL" id="TQN27758.1"/>
    </source>
</evidence>
<dbReference type="SMART" id="SM00382">
    <property type="entry name" value="AAA"/>
    <property type="match status" value="2"/>
</dbReference>
<dbReference type="GO" id="GO:0008270">
    <property type="term" value="F:zinc ion binding"/>
    <property type="evidence" value="ECO:0007669"/>
    <property type="project" value="UniProtKB-KW"/>
</dbReference>
<evidence type="ECO:0000256" key="16">
    <source>
        <dbReference type="ARBA" id="ARBA00042156"/>
    </source>
</evidence>
<evidence type="ECO:0000256" key="12">
    <source>
        <dbReference type="ARBA" id="ARBA00023125"/>
    </source>
</evidence>
<evidence type="ECO:0000256" key="15">
    <source>
        <dbReference type="ARBA" id="ARBA00039316"/>
    </source>
</evidence>
<dbReference type="InterPro" id="IPR003439">
    <property type="entry name" value="ABC_transporter-like_ATP-bd"/>
</dbReference>
<dbReference type="CDD" id="cd03270">
    <property type="entry name" value="ABC_UvrA_I"/>
    <property type="match status" value="1"/>
</dbReference>
<keyword evidence="8" id="KW-0863">Zinc-finger</keyword>
<dbReference type="EMBL" id="VFQC01000003">
    <property type="protein sequence ID" value="TQN27758.1"/>
    <property type="molecule type" value="Genomic_DNA"/>
</dbReference>
<dbReference type="GO" id="GO:0005737">
    <property type="term" value="C:cytoplasm"/>
    <property type="evidence" value="ECO:0007669"/>
    <property type="project" value="UniProtKB-SubCell"/>
</dbReference>
<evidence type="ECO:0000256" key="8">
    <source>
        <dbReference type="ARBA" id="ARBA00022771"/>
    </source>
</evidence>
<dbReference type="InterPro" id="IPR041552">
    <property type="entry name" value="UvrA_DNA-bd"/>
</dbReference>
<dbReference type="SUPFAM" id="SSF52540">
    <property type="entry name" value="P-loop containing nucleoside triphosphate hydrolases"/>
    <property type="match status" value="2"/>
</dbReference>
<dbReference type="GO" id="GO:0003677">
    <property type="term" value="F:DNA binding"/>
    <property type="evidence" value="ECO:0007669"/>
    <property type="project" value="UniProtKB-KW"/>
</dbReference>
<dbReference type="OrthoDB" id="9809851at2"/>
<evidence type="ECO:0000256" key="9">
    <source>
        <dbReference type="ARBA" id="ARBA00022833"/>
    </source>
</evidence>
<sequence>MGSPHEYVRIRGARENNLRSVDVDVPKRHLTVVTGVSGSGKSSLVFGTVAAEAQRQLNDTFTAFARNRLPQYGQPEADLLDGLSPAVVVDQRRLGGNARSTVGTVTDASAMLRLVYSRAGEPWTGYSHVFSFNDPEGMCPDCQGLGQRSHIDTTQLLDTSLSLNEGAIRFPTFAVGNVFWQYYAESGLFDNDRRLRDYTTEEWNALLWGTGVGRGSGRVRGQPAYEGLIPRMERVYLHKDPEQKKGELREALRRVVVRATCPSCGGARLNPRVLDCRVAGLSIAEAAAMPVAELAAWVADIDAPQAKTAVDALLERLTQMVTIGLGYVSPDRPTTTLSGGESQRVRMVRHLGSSLTDMLYVLDEPTVGLHPANVADMTHLLHRLRDNGNTVLVVEHDADVIAAADHVVEIGPGAGNDGGRVTFQGPYQDLAGSGTATERAVRTPCRVKEEVRAGGGELTVTGARAHNLRGVSVSLPTGAVTAVVGVAGSGKSTLVNDELCRLHPDAVVLDQGGLHVSRRSNPASYLGVLDPIRSLFARENRAEASLFSPNSAGGCPDCDGQGLIHTDLAFLDPVTTVCETCEGRRFTGEALSHTVRGATIADVLEMSIAEAHAFFPEPAVRRPLTSLVTVGLGYLGLGQPLTTLSGGERQRVKLATELATPARTFVFDEPTTGLHRDDTASLTGVFDHLADNGAAVVVIEHNLDMVGASDWVVELGPGAGDDGGRVVFTGTPRQLLEADTVTGEHFRRARAGRG</sequence>
<keyword evidence="6" id="KW-0227">DNA damage</keyword>
<keyword evidence="7" id="KW-0228">DNA excision</keyword>
<feature type="domain" description="ABC transporter" evidence="17">
    <location>
        <begin position="445"/>
        <end position="742"/>
    </location>
</feature>
<comment type="subcellular location">
    <subcellularLocation>
        <location evidence="1">Cytoplasm</location>
    </subcellularLocation>
</comment>
<evidence type="ECO:0000256" key="1">
    <source>
        <dbReference type="ARBA" id="ARBA00004496"/>
    </source>
</evidence>
<dbReference type="PROSITE" id="PS00211">
    <property type="entry name" value="ABC_TRANSPORTER_1"/>
    <property type="match status" value="1"/>
</dbReference>
<dbReference type="InterPro" id="IPR003593">
    <property type="entry name" value="AAA+_ATPase"/>
</dbReference>
<keyword evidence="9" id="KW-0862">Zinc</keyword>
<keyword evidence="13" id="KW-0234">DNA repair</keyword>
<keyword evidence="4" id="KW-0677">Repeat</keyword>
<dbReference type="Gene3D" id="1.20.1580.10">
    <property type="entry name" value="ABC transporter ATPase like domain"/>
    <property type="match status" value="2"/>
</dbReference>
<organism evidence="18 19">
    <name type="scientific">Haloactinospora alba</name>
    <dbReference type="NCBI Taxonomy" id="405555"/>
    <lineage>
        <taxon>Bacteria</taxon>
        <taxon>Bacillati</taxon>
        <taxon>Actinomycetota</taxon>
        <taxon>Actinomycetes</taxon>
        <taxon>Streptosporangiales</taxon>
        <taxon>Nocardiopsidaceae</taxon>
        <taxon>Haloactinospora</taxon>
    </lineage>
</organism>
<dbReference type="PROSITE" id="PS50893">
    <property type="entry name" value="ABC_TRANSPORTER_2"/>
    <property type="match status" value="1"/>
</dbReference>
<evidence type="ECO:0000256" key="5">
    <source>
        <dbReference type="ARBA" id="ARBA00022741"/>
    </source>
</evidence>
<dbReference type="GO" id="GO:0004518">
    <property type="term" value="F:nuclease activity"/>
    <property type="evidence" value="ECO:0007669"/>
    <property type="project" value="UniProtKB-KW"/>
</dbReference>
<dbReference type="GO" id="GO:0016887">
    <property type="term" value="F:ATP hydrolysis activity"/>
    <property type="evidence" value="ECO:0007669"/>
    <property type="project" value="InterPro"/>
</dbReference>
<dbReference type="PANTHER" id="PTHR43152:SF3">
    <property type="entry name" value="UVRABC SYSTEM PROTEIN A"/>
    <property type="match status" value="1"/>
</dbReference>
<keyword evidence="12" id="KW-0238">DNA-binding</keyword>
<proteinExistence type="inferred from homology"/>
<dbReference type="PANTHER" id="PTHR43152">
    <property type="entry name" value="UVRABC SYSTEM PROTEIN A"/>
    <property type="match status" value="1"/>
</dbReference>
<name>A0A543N7H3_9ACTN</name>
<evidence type="ECO:0000256" key="10">
    <source>
        <dbReference type="ARBA" id="ARBA00022840"/>
    </source>
</evidence>
<evidence type="ECO:0000256" key="3">
    <source>
        <dbReference type="ARBA" id="ARBA00022723"/>
    </source>
</evidence>
<keyword evidence="3" id="KW-0479">Metal-binding</keyword>
<keyword evidence="11" id="KW-0267">Excision nuclease</keyword>
<evidence type="ECO:0000256" key="7">
    <source>
        <dbReference type="ARBA" id="ARBA00022769"/>
    </source>
</evidence>
<gene>
    <name evidence="18" type="ORF">FHX37_4487</name>
</gene>
<evidence type="ECO:0000256" key="14">
    <source>
        <dbReference type="ARBA" id="ARBA00038000"/>
    </source>
</evidence>
<accession>A0A543N7H3</accession>
<dbReference type="Pfam" id="PF17755">
    <property type="entry name" value="UvrA_DNA-bind"/>
    <property type="match status" value="1"/>
</dbReference>
<dbReference type="InterPro" id="IPR017871">
    <property type="entry name" value="ABC_transporter-like_CS"/>
</dbReference>
<evidence type="ECO:0000256" key="4">
    <source>
        <dbReference type="ARBA" id="ARBA00022737"/>
    </source>
</evidence>
<evidence type="ECO:0000256" key="6">
    <source>
        <dbReference type="ARBA" id="ARBA00022763"/>
    </source>
</evidence>
<dbReference type="GO" id="GO:0005524">
    <property type="term" value="F:ATP binding"/>
    <property type="evidence" value="ECO:0007669"/>
    <property type="project" value="UniProtKB-KW"/>
</dbReference>
<dbReference type="Gene3D" id="3.40.50.300">
    <property type="entry name" value="P-loop containing nucleotide triphosphate hydrolases"/>
    <property type="match status" value="2"/>
</dbReference>